<reference evidence="1 2" key="1">
    <citation type="submission" date="2014-02" db="EMBL/GenBank/DDBJ databases">
        <title>Transposable element dynamics among asymbiotic and ectomycorrhizal Amanita fungi.</title>
        <authorList>
            <consortium name="DOE Joint Genome Institute"/>
            <person name="Hess J."/>
            <person name="Skrede I."/>
            <person name="Wolfe B."/>
            <person name="LaButti K."/>
            <person name="Ohm R.A."/>
            <person name="Grigoriev I.V."/>
            <person name="Pringle A."/>
        </authorList>
    </citation>
    <scope>NUCLEOTIDE SEQUENCE [LARGE SCALE GENOMIC DNA]</scope>
    <source>
        <strain evidence="1 2">SKay4041</strain>
    </source>
</reference>
<proteinExistence type="predicted"/>
<dbReference type="EMBL" id="KZ301983">
    <property type="protein sequence ID" value="PFH51955.1"/>
    <property type="molecule type" value="Genomic_DNA"/>
</dbReference>
<dbReference type="Proteomes" id="UP000242287">
    <property type="component" value="Unassembled WGS sequence"/>
</dbReference>
<evidence type="ECO:0000313" key="1">
    <source>
        <dbReference type="EMBL" id="PFH51955.1"/>
    </source>
</evidence>
<gene>
    <name evidence="1" type="ORF">AMATHDRAFT_129922</name>
</gene>
<protein>
    <recommendedName>
        <fullName evidence="3">F-box domain-containing protein</fullName>
    </recommendedName>
</protein>
<feature type="non-terminal residue" evidence="1">
    <location>
        <position position="1"/>
    </location>
</feature>
<organism evidence="1 2">
    <name type="scientific">Amanita thiersii Skay4041</name>
    <dbReference type="NCBI Taxonomy" id="703135"/>
    <lineage>
        <taxon>Eukaryota</taxon>
        <taxon>Fungi</taxon>
        <taxon>Dikarya</taxon>
        <taxon>Basidiomycota</taxon>
        <taxon>Agaricomycotina</taxon>
        <taxon>Agaricomycetes</taxon>
        <taxon>Agaricomycetidae</taxon>
        <taxon>Agaricales</taxon>
        <taxon>Pluteineae</taxon>
        <taxon>Amanitaceae</taxon>
        <taxon>Amanita</taxon>
    </lineage>
</organism>
<dbReference type="AlphaFoldDB" id="A0A2A9NLU7"/>
<keyword evidence="2" id="KW-1185">Reference proteome</keyword>
<evidence type="ECO:0008006" key="3">
    <source>
        <dbReference type="Google" id="ProtNLM"/>
    </source>
</evidence>
<accession>A0A2A9NLU7</accession>
<sequence>PAELVEAVIDAAWSGPLAITERIKLMTTLPLINSTWRGTFLRMSSRDVHIPCAPYAEHYLSILRRSSPSYDVETQAYIESLCRTITFEIEYPSHAGSQMVVSHPTAKAMGNFFYFVSDEEMGFLPHLRTVRIQYHNMDTDDLFDNLPLAEFPSQVGSLDISFTFDDTLPSRLIKRFPSRCTLLPSPPWSMPYIKHLSLSGCVKDVITNMVMVCTRLEVLELTVDPVMEMVVPLPDSI</sequence>
<dbReference type="SUPFAM" id="SSF52047">
    <property type="entry name" value="RNI-like"/>
    <property type="match status" value="1"/>
</dbReference>
<feature type="non-terminal residue" evidence="1">
    <location>
        <position position="237"/>
    </location>
</feature>
<evidence type="ECO:0000313" key="2">
    <source>
        <dbReference type="Proteomes" id="UP000242287"/>
    </source>
</evidence>
<dbReference type="OrthoDB" id="2836053at2759"/>
<name>A0A2A9NLU7_9AGAR</name>